<accession>A0A327KMU9</accession>
<name>A0A327KMU9_9BRAD</name>
<gene>
    <name evidence="1" type="ORF">CH341_24240</name>
</gene>
<organism evidence="1 2">
    <name type="scientific">Rhodoplanes roseus</name>
    <dbReference type="NCBI Taxonomy" id="29409"/>
    <lineage>
        <taxon>Bacteria</taxon>
        <taxon>Pseudomonadati</taxon>
        <taxon>Pseudomonadota</taxon>
        <taxon>Alphaproteobacteria</taxon>
        <taxon>Hyphomicrobiales</taxon>
        <taxon>Nitrobacteraceae</taxon>
        <taxon>Rhodoplanes</taxon>
    </lineage>
</organism>
<comment type="caution">
    <text evidence="1">The sequence shown here is derived from an EMBL/GenBank/DDBJ whole genome shotgun (WGS) entry which is preliminary data.</text>
</comment>
<keyword evidence="2" id="KW-1185">Reference proteome</keyword>
<dbReference type="AlphaFoldDB" id="A0A327KMU9"/>
<dbReference type="Proteomes" id="UP000249130">
    <property type="component" value="Unassembled WGS sequence"/>
</dbReference>
<proteinExistence type="predicted"/>
<evidence type="ECO:0000313" key="2">
    <source>
        <dbReference type="Proteomes" id="UP000249130"/>
    </source>
</evidence>
<evidence type="ECO:0000313" key="1">
    <source>
        <dbReference type="EMBL" id="RAI40220.1"/>
    </source>
</evidence>
<dbReference type="EMBL" id="NPEX01000243">
    <property type="protein sequence ID" value="RAI40220.1"/>
    <property type="molecule type" value="Genomic_DNA"/>
</dbReference>
<sequence>MARARVPTIAVVTPARDSIRAIARAVTAGRIGARRAAVAVFASGGLGNSLVAAIGKRGSTRRCRHVVAGIRLHAVSIVESHD</sequence>
<protein>
    <submittedName>
        <fullName evidence="1">Uncharacterized protein</fullName>
    </submittedName>
</protein>
<reference evidence="1 2" key="1">
    <citation type="submission" date="2017-07" db="EMBL/GenBank/DDBJ databases">
        <title>Draft Genome Sequences of Select Purple Nonsulfur Bacteria.</title>
        <authorList>
            <person name="Lasarre B."/>
            <person name="Mckinlay J.B."/>
        </authorList>
    </citation>
    <scope>NUCLEOTIDE SEQUENCE [LARGE SCALE GENOMIC DNA]</scope>
    <source>
        <strain evidence="1 2">DSM 5909</strain>
    </source>
</reference>